<dbReference type="PANTHER" id="PTHR45706:SF1">
    <property type="entry name" value="PEZ, ISOFORM A"/>
    <property type="match status" value="1"/>
</dbReference>
<organism evidence="2">
    <name type="scientific">Arion vulgaris</name>
    <dbReference type="NCBI Taxonomy" id="1028688"/>
    <lineage>
        <taxon>Eukaryota</taxon>
        <taxon>Metazoa</taxon>
        <taxon>Spiralia</taxon>
        <taxon>Lophotrochozoa</taxon>
        <taxon>Mollusca</taxon>
        <taxon>Gastropoda</taxon>
        <taxon>Heterobranchia</taxon>
        <taxon>Euthyneura</taxon>
        <taxon>Panpulmonata</taxon>
        <taxon>Eupulmonata</taxon>
        <taxon>Stylommatophora</taxon>
        <taxon>Helicina</taxon>
        <taxon>Arionoidea</taxon>
        <taxon>Arionidae</taxon>
        <taxon>Arion</taxon>
    </lineage>
</organism>
<dbReference type="Pfam" id="PF00102">
    <property type="entry name" value="Y_phosphatase"/>
    <property type="match status" value="1"/>
</dbReference>
<evidence type="ECO:0000259" key="1">
    <source>
        <dbReference type="PROSITE" id="PS50055"/>
    </source>
</evidence>
<dbReference type="SUPFAM" id="SSF52799">
    <property type="entry name" value="(Phosphotyrosine protein) phosphatases II"/>
    <property type="match status" value="1"/>
</dbReference>
<feature type="non-terminal residue" evidence="2">
    <location>
        <position position="1"/>
    </location>
</feature>
<dbReference type="PANTHER" id="PTHR45706">
    <property type="entry name" value="TYROSINE-PROTEIN PHOSPHATASE"/>
    <property type="match status" value="1"/>
</dbReference>
<protein>
    <recommendedName>
        <fullName evidence="1">Tyrosine-protein phosphatase domain-containing protein</fullName>
    </recommendedName>
</protein>
<dbReference type="PROSITE" id="PS50055">
    <property type="entry name" value="TYR_PHOSPHATASE_PTP"/>
    <property type="match status" value="1"/>
</dbReference>
<dbReference type="Gene3D" id="3.90.190.10">
    <property type="entry name" value="Protein tyrosine phosphatase superfamily"/>
    <property type="match status" value="1"/>
</dbReference>
<proteinExistence type="predicted"/>
<feature type="domain" description="Tyrosine-protein phosphatase" evidence="1">
    <location>
        <begin position="1"/>
        <end position="107"/>
    </location>
</feature>
<dbReference type="InterPro" id="IPR000242">
    <property type="entry name" value="PTP_cat"/>
</dbReference>
<dbReference type="InterPro" id="IPR029021">
    <property type="entry name" value="Prot-tyrosine_phosphatase-like"/>
</dbReference>
<accession>A0A0B6Z1I6</accession>
<dbReference type="GO" id="GO:0004725">
    <property type="term" value="F:protein tyrosine phosphatase activity"/>
    <property type="evidence" value="ECO:0007669"/>
    <property type="project" value="InterPro"/>
</dbReference>
<sequence>TQAPLSNTAVDFWQMVWEGKVDVIAMLTPFQELGKSKCYVYWPQEAGVQSKQTYGEYEVELQFTDDSLCYLTSRIILRRGGQEHLVWHLQYTDWPDHGCPEDMYGFL</sequence>
<evidence type="ECO:0000313" key="2">
    <source>
        <dbReference type="EMBL" id="CEK61550.1"/>
    </source>
</evidence>
<name>A0A0B6Z1I6_9EUPU</name>
<dbReference type="EMBL" id="HACG01014685">
    <property type="protein sequence ID" value="CEK61550.1"/>
    <property type="molecule type" value="Transcribed_RNA"/>
</dbReference>
<gene>
    <name evidence="2" type="primary">ORF42564</name>
</gene>
<reference evidence="2" key="1">
    <citation type="submission" date="2014-12" db="EMBL/GenBank/DDBJ databases">
        <title>Insight into the proteome of Arion vulgaris.</title>
        <authorList>
            <person name="Aradska J."/>
            <person name="Bulat T."/>
            <person name="Smidak R."/>
            <person name="Sarate P."/>
            <person name="Gangsoo J."/>
            <person name="Sialana F."/>
            <person name="Bilban M."/>
            <person name="Lubec G."/>
        </authorList>
    </citation>
    <scope>NUCLEOTIDE SEQUENCE</scope>
    <source>
        <tissue evidence="2">Skin</tissue>
    </source>
</reference>
<dbReference type="AlphaFoldDB" id="A0A0B6Z1I6"/>
<feature type="non-terminal residue" evidence="2">
    <location>
        <position position="107"/>
    </location>
</feature>